<feature type="transmembrane region" description="Helical" evidence="11">
    <location>
        <begin position="298"/>
        <end position="317"/>
    </location>
</feature>
<evidence type="ECO:0000313" key="14">
    <source>
        <dbReference type="Proteomes" id="UP000305948"/>
    </source>
</evidence>
<name>A0A5C3MU23_9AGAM</name>
<evidence type="ECO:0000256" key="4">
    <source>
        <dbReference type="ARBA" id="ARBA00022792"/>
    </source>
</evidence>
<keyword evidence="7" id="KW-0496">Mitochondrion</keyword>
<feature type="transmembrane region" description="Helical" evidence="11">
    <location>
        <begin position="323"/>
        <end position="341"/>
    </location>
</feature>
<feature type="region of interest" description="Disordered" evidence="10">
    <location>
        <begin position="43"/>
        <end position="83"/>
    </location>
</feature>
<dbReference type="OrthoDB" id="2148490at2759"/>
<organism evidence="13 14">
    <name type="scientific">Heliocybe sulcata</name>
    <dbReference type="NCBI Taxonomy" id="5364"/>
    <lineage>
        <taxon>Eukaryota</taxon>
        <taxon>Fungi</taxon>
        <taxon>Dikarya</taxon>
        <taxon>Basidiomycota</taxon>
        <taxon>Agaricomycotina</taxon>
        <taxon>Agaricomycetes</taxon>
        <taxon>Gloeophyllales</taxon>
        <taxon>Gloeophyllaceae</taxon>
        <taxon>Heliocybe</taxon>
    </lineage>
</organism>
<dbReference type="PANTHER" id="PTHR12428:SF66">
    <property type="entry name" value="MITOCHONDRIAL INNER MEMBRANE PROTEIN OXA1L"/>
    <property type="match status" value="1"/>
</dbReference>
<dbReference type="PANTHER" id="PTHR12428">
    <property type="entry name" value="OXA1"/>
    <property type="match status" value="1"/>
</dbReference>
<protein>
    <recommendedName>
        <fullName evidence="12">Membrane insertase YidC/Oxa/ALB C-terminal domain-containing protein</fullName>
    </recommendedName>
</protein>
<dbReference type="GO" id="GO:0032979">
    <property type="term" value="P:protein insertion into mitochondrial inner membrane from matrix"/>
    <property type="evidence" value="ECO:0007669"/>
    <property type="project" value="TreeGrafter"/>
</dbReference>
<evidence type="ECO:0000256" key="2">
    <source>
        <dbReference type="ARBA" id="ARBA00009877"/>
    </source>
</evidence>
<dbReference type="EMBL" id="ML213520">
    <property type="protein sequence ID" value="TFK48262.1"/>
    <property type="molecule type" value="Genomic_DNA"/>
</dbReference>
<dbReference type="AlphaFoldDB" id="A0A5C3MU23"/>
<evidence type="ECO:0000256" key="1">
    <source>
        <dbReference type="ARBA" id="ARBA00004448"/>
    </source>
</evidence>
<evidence type="ECO:0000256" key="9">
    <source>
        <dbReference type="RuleBase" id="RU003945"/>
    </source>
</evidence>
<dbReference type="Pfam" id="PF02096">
    <property type="entry name" value="60KD_IMP"/>
    <property type="match status" value="1"/>
</dbReference>
<evidence type="ECO:0000256" key="7">
    <source>
        <dbReference type="ARBA" id="ARBA00023128"/>
    </source>
</evidence>
<feature type="transmembrane region" description="Helical" evidence="11">
    <location>
        <begin position="220"/>
        <end position="239"/>
    </location>
</feature>
<keyword evidence="5" id="KW-0809">Transit peptide</keyword>
<keyword evidence="8 11" id="KW-0472">Membrane</keyword>
<dbReference type="GO" id="GO:0005743">
    <property type="term" value="C:mitochondrial inner membrane"/>
    <property type="evidence" value="ECO:0007669"/>
    <property type="project" value="UniProtKB-SubCell"/>
</dbReference>
<dbReference type="GO" id="GO:0032977">
    <property type="term" value="F:membrane insertase activity"/>
    <property type="evidence" value="ECO:0007669"/>
    <property type="project" value="InterPro"/>
</dbReference>
<dbReference type="InterPro" id="IPR001708">
    <property type="entry name" value="YidC/ALB3/OXA1/COX18"/>
</dbReference>
<dbReference type="Proteomes" id="UP000305948">
    <property type="component" value="Unassembled WGS sequence"/>
</dbReference>
<proteinExistence type="inferred from homology"/>
<feature type="domain" description="Membrane insertase YidC/Oxa/ALB C-terminal" evidence="12">
    <location>
        <begin position="142"/>
        <end position="334"/>
    </location>
</feature>
<accession>A0A5C3MU23</accession>
<dbReference type="InterPro" id="IPR028055">
    <property type="entry name" value="YidC/Oxa/ALB_C"/>
</dbReference>
<keyword evidence="4" id="KW-0999">Mitochondrion inner membrane</keyword>
<dbReference type="CDD" id="cd20069">
    <property type="entry name" value="5TM_Oxa1-like"/>
    <property type="match status" value="1"/>
</dbReference>
<evidence type="ECO:0000256" key="11">
    <source>
        <dbReference type="SAM" id="Phobius"/>
    </source>
</evidence>
<keyword evidence="14" id="KW-1185">Reference proteome</keyword>
<gene>
    <name evidence="13" type="ORF">OE88DRAFT_1664742</name>
</gene>
<comment type="similarity">
    <text evidence="2 9">Belongs to the OXA1/ALB3/YidC family.</text>
</comment>
<evidence type="ECO:0000256" key="8">
    <source>
        <dbReference type="ARBA" id="ARBA00023136"/>
    </source>
</evidence>
<keyword evidence="3 9" id="KW-0812">Transmembrane</keyword>
<keyword evidence="6 11" id="KW-1133">Transmembrane helix</keyword>
<comment type="subcellular location">
    <subcellularLocation>
        <location evidence="9">Membrane</location>
        <topology evidence="9">Multi-pass membrane protein</topology>
    </subcellularLocation>
    <subcellularLocation>
        <location evidence="1">Mitochondrion inner membrane</location>
        <topology evidence="1">Multi-pass membrane protein</topology>
    </subcellularLocation>
</comment>
<dbReference type="STRING" id="5364.A0A5C3MU23"/>
<evidence type="ECO:0000256" key="6">
    <source>
        <dbReference type="ARBA" id="ARBA00022989"/>
    </source>
</evidence>
<evidence type="ECO:0000256" key="3">
    <source>
        <dbReference type="ARBA" id="ARBA00022692"/>
    </source>
</evidence>
<evidence type="ECO:0000313" key="13">
    <source>
        <dbReference type="EMBL" id="TFK48262.1"/>
    </source>
</evidence>
<reference evidence="13 14" key="1">
    <citation type="journal article" date="2019" name="Nat. Ecol. Evol.">
        <title>Megaphylogeny resolves global patterns of mushroom evolution.</title>
        <authorList>
            <person name="Varga T."/>
            <person name="Krizsan K."/>
            <person name="Foldi C."/>
            <person name="Dima B."/>
            <person name="Sanchez-Garcia M."/>
            <person name="Sanchez-Ramirez S."/>
            <person name="Szollosi G.J."/>
            <person name="Szarkandi J.G."/>
            <person name="Papp V."/>
            <person name="Albert L."/>
            <person name="Andreopoulos W."/>
            <person name="Angelini C."/>
            <person name="Antonin V."/>
            <person name="Barry K.W."/>
            <person name="Bougher N.L."/>
            <person name="Buchanan P."/>
            <person name="Buyck B."/>
            <person name="Bense V."/>
            <person name="Catcheside P."/>
            <person name="Chovatia M."/>
            <person name="Cooper J."/>
            <person name="Damon W."/>
            <person name="Desjardin D."/>
            <person name="Finy P."/>
            <person name="Geml J."/>
            <person name="Haridas S."/>
            <person name="Hughes K."/>
            <person name="Justo A."/>
            <person name="Karasinski D."/>
            <person name="Kautmanova I."/>
            <person name="Kiss B."/>
            <person name="Kocsube S."/>
            <person name="Kotiranta H."/>
            <person name="LaButti K.M."/>
            <person name="Lechner B.E."/>
            <person name="Liimatainen K."/>
            <person name="Lipzen A."/>
            <person name="Lukacs Z."/>
            <person name="Mihaltcheva S."/>
            <person name="Morgado L.N."/>
            <person name="Niskanen T."/>
            <person name="Noordeloos M.E."/>
            <person name="Ohm R.A."/>
            <person name="Ortiz-Santana B."/>
            <person name="Ovrebo C."/>
            <person name="Racz N."/>
            <person name="Riley R."/>
            <person name="Savchenko A."/>
            <person name="Shiryaev A."/>
            <person name="Soop K."/>
            <person name="Spirin V."/>
            <person name="Szebenyi C."/>
            <person name="Tomsovsky M."/>
            <person name="Tulloss R.E."/>
            <person name="Uehling J."/>
            <person name="Grigoriev I.V."/>
            <person name="Vagvolgyi C."/>
            <person name="Papp T."/>
            <person name="Martin F.M."/>
            <person name="Miettinen O."/>
            <person name="Hibbett D.S."/>
            <person name="Nagy L.G."/>
        </authorList>
    </citation>
    <scope>NUCLEOTIDE SEQUENCE [LARGE SCALE GENOMIC DNA]</scope>
    <source>
        <strain evidence="13 14">OMC1185</strain>
    </source>
</reference>
<evidence type="ECO:0000256" key="10">
    <source>
        <dbReference type="SAM" id="MobiDB-lite"/>
    </source>
</evidence>
<sequence length="390" mass="43037">MMKDARWTPRSHLPLRPSDVIHPLGVQSCRSFTVVHARRAPAASSNVAPLTPEDPSRGLQSSPATLHADSSAPTPAVPSTADVVPPADALANAADQSASLVPATIPPIQYGDLENLGLTSWSPIGLSAWALEIINTTTGLPWLHTIVIGTMLSRALIFPMSIISMREAAKMAPIQPLISENRKEMAAAQASRNQYQMQKALLTQKKIFEEAGVKPARMMFFNLIPLPISLGMFFAVRRLCDLPLEQMKMGGLPWFDGIWLDLTVTDPTYILPVITVGIINAQLRLAGRDMQTQGRPEMAHLINGFHVFSLLCSPLMFQMSIGMLFNLLSSVAFYSCQILLLRNTAIRQWLKIPPLPPAVKLPNFWESFQALKLWYQKSVADARAQAMRRK</sequence>
<evidence type="ECO:0000256" key="5">
    <source>
        <dbReference type="ARBA" id="ARBA00022946"/>
    </source>
</evidence>
<evidence type="ECO:0000259" key="12">
    <source>
        <dbReference type="Pfam" id="PF02096"/>
    </source>
</evidence>